<keyword evidence="1" id="KW-0732">Signal</keyword>
<sequence>MNKIGPYALICAISLPTAAIAADDWKTTCKMVESTATTIMKARQNGAALSNLMEIADDSKFIEQVAIMAYDQPQYSTPENQKNAVSKFANELYLACIKETRK</sequence>
<accession>A0A9E5JU95</accession>
<dbReference type="RefSeq" id="WP_167181874.1">
    <property type="nucleotide sequence ID" value="NZ_JAAONZ010000002.1"/>
</dbReference>
<gene>
    <name evidence="2" type="ORF">G8770_03680</name>
</gene>
<comment type="caution">
    <text evidence="2">The sequence shown here is derived from an EMBL/GenBank/DDBJ whole genome shotgun (WGS) entry which is preliminary data.</text>
</comment>
<dbReference type="AlphaFoldDB" id="A0A9E5JU95"/>
<evidence type="ECO:0000313" key="2">
    <source>
        <dbReference type="EMBL" id="NHO64646.1"/>
    </source>
</evidence>
<dbReference type="EMBL" id="JAAONZ010000002">
    <property type="protein sequence ID" value="NHO64646.1"/>
    <property type="molecule type" value="Genomic_DNA"/>
</dbReference>
<protein>
    <submittedName>
        <fullName evidence="2">Uncharacterized protein</fullName>
    </submittedName>
</protein>
<evidence type="ECO:0000256" key="1">
    <source>
        <dbReference type="SAM" id="SignalP"/>
    </source>
</evidence>
<organism evidence="2 3">
    <name type="scientific">Pseudomaricurvus hydrocarbonicus</name>
    <dbReference type="NCBI Taxonomy" id="1470433"/>
    <lineage>
        <taxon>Bacteria</taxon>
        <taxon>Pseudomonadati</taxon>
        <taxon>Pseudomonadota</taxon>
        <taxon>Gammaproteobacteria</taxon>
        <taxon>Cellvibrionales</taxon>
        <taxon>Cellvibrionaceae</taxon>
        <taxon>Pseudomaricurvus</taxon>
    </lineage>
</organism>
<feature type="chain" id="PRO_5039525688" evidence="1">
    <location>
        <begin position="22"/>
        <end position="102"/>
    </location>
</feature>
<dbReference type="Proteomes" id="UP000787472">
    <property type="component" value="Unassembled WGS sequence"/>
</dbReference>
<name>A0A9E5JU95_9GAMM</name>
<keyword evidence="3" id="KW-1185">Reference proteome</keyword>
<reference evidence="2" key="1">
    <citation type="submission" date="2020-03" db="EMBL/GenBank/DDBJ databases">
        <authorList>
            <person name="Guo F."/>
        </authorList>
    </citation>
    <scope>NUCLEOTIDE SEQUENCE</scope>
    <source>
        <strain evidence="2">JCM 30134</strain>
    </source>
</reference>
<evidence type="ECO:0000313" key="3">
    <source>
        <dbReference type="Proteomes" id="UP000787472"/>
    </source>
</evidence>
<feature type="signal peptide" evidence="1">
    <location>
        <begin position="1"/>
        <end position="21"/>
    </location>
</feature>
<proteinExistence type="predicted"/>